<comment type="caution">
    <text evidence="1">The sequence shown here is derived from an EMBL/GenBank/DDBJ whole genome shotgun (WGS) entry which is preliminary data.</text>
</comment>
<name>A0AAU9NKG0_9ASTR</name>
<dbReference type="EMBL" id="CAKMRJ010004445">
    <property type="protein sequence ID" value="CAH1438353.1"/>
    <property type="molecule type" value="Genomic_DNA"/>
</dbReference>
<gene>
    <name evidence="1" type="ORF">LVIROSA_LOCUS24618</name>
</gene>
<reference evidence="1 2" key="1">
    <citation type="submission" date="2022-01" db="EMBL/GenBank/DDBJ databases">
        <authorList>
            <person name="Xiong W."/>
            <person name="Schranz E."/>
        </authorList>
    </citation>
    <scope>NUCLEOTIDE SEQUENCE [LARGE SCALE GENOMIC DNA]</scope>
</reference>
<dbReference type="AlphaFoldDB" id="A0AAU9NKG0"/>
<protein>
    <submittedName>
        <fullName evidence="1">Uncharacterized protein</fullName>
    </submittedName>
</protein>
<sequence>MFISKKKWRGKNRRFRDLVGSLKCHVFYNCITLKISTKDSAVNYTQTTFTGVALRLSEIRDFSLHRHWSNLPPPLSPLAFSGYLPTFVDPLASPPFSSGFCFTLQSRIFHKDGDGSWWG</sequence>
<dbReference type="Proteomes" id="UP001157418">
    <property type="component" value="Unassembled WGS sequence"/>
</dbReference>
<accession>A0AAU9NKG0</accession>
<evidence type="ECO:0000313" key="1">
    <source>
        <dbReference type="EMBL" id="CAH1438353.1"/>
    </source>
</evidence>
<organism evidence="1 2">
    <name type="scientific">Lactuca virosa</name>
    <dbReference type="NCBI Taxonomy" id="75947"/>
    <lineage>
        <taxon>Eukaryota</taxon>
        <taxon>Viridiplantae</taxon>
        <taxon>Streptophyta</taxon>
        <taxon>Embryophyta</taxon>
        <taxon>Tracheophyta</taxon>
        <taxon>Spermatophyta</taxon>
        <taxon>Magnoliopsida</taxon>
        <taxon>eudicotyledons</taxon>
        <taxon>Gunneridae</taxon>
        <taxon>Pentapetalae</taxon>
        <taxon>asterids</taxon>
        <taxon>campanulids</taxon>
        <taxon>Asterales</taxon>
        <taxon>Asteraceae</taxon>
        <taxon>Cichorioideae</taxon>
        <taxon>Cichorieae</taxon>
        <taxon>Lactucinae</taxon>
        <taxon>Lactuca</taxon>
    </lineage>
</organism>
<keyword evidence="2" id="KW-1185">Reference proteome</keyword>
<evidence type="ECO:0000313" key="2">
    <source>
        <dbReference type="Proteomes" id="UP001157418"/>
    </source>
</evidence>
<proteinExistence type="predicted"/>